<evidence type="ECO:0000313" key="1">
    <source>
        <dbReference type="EMBL" id="WMB73352.1"/>
    </source>
</evidence>
<dbReference type="AlphaFoldDB" id="A0AA50KEV2"/>
<organism evidence="1">
    <name type="scientific">Shewanella oncorhynchi</name>
    <dbReference type="NCBI Taxonomy" id="2726434"/>
    <lineage>
        <taxon>Bacteria</taxon>
        <taxon>Pseudomonadati</taxon>
        <taxon>Pseudomonadota</taxon>
        <taxon>Gammaproteobacteria</taxon>
        <taxon>Alteromonadales</taxon>
        <taxon>Shewanellaceae</taxon>
        <taxon>Shewanella</taxon>
    </lineage>
</organism>
<dbReference type="KEGG" id="sog:RA178_01625"/>
<reference evidence="1" key="1">
    <citation type="submission" date="2023-08" db="EMBL/GenBank/DDBJ databases">
        <title>Complete genome sequence of Shewanella oncorhynchi Z-P2, a siderophore putrebactin-producing bacterium.</title>
        <authorList>
            <person name="Zhang Y."/>
        </authorList>
    </citation>
    <scope>NUCLEOTIDE SEQUENCE</scope>
    <source>
        <strain evidence="1">Z-P2</strain>
    </source>
</reference>
<dbReference type="GeneID" id="301337844"/>
<dbReference type="EMBL" id="CP132914">
    <property type="protein sequence ID" value="WMB73352.1"/>
    <property type="molecule type" value="Genomic_DNA"/>
</dbReference>
<dbReference type="Proteomes" id="UP001236800">
    <property type="component" value="Chromosome"/>
</dbReference>
<protein>
    <submittedName>
        <fullName evidence="1">Uncharacterized protein</fullName>
    </submittedName>
</protein>
<name>A0AA50KEV2_9GAMM</name>
<gene>
    <name evidence="1" type="ORF">RA178_01625</name>
</gene>
<accession>A0AA50KEV2</accession>
<proteinExistence type="predicted"/>
<sequence>MATMILSVEIGHWIGGHNGQYPHLIEFDMAHLDRPFQVSEGWGHGLGGSAYSLAQFVETPYFLKLKTEAPWAFAIIEQGLAQQDIETIASALSEQYGDHPPLVPAHLMEYLLGLS</sequence>
<dbReference type="RefSeq" id="WP_173248027.1">
    <property type="nucleotide sequence ID" value="NZ_CP132914.1"/>
</dbReference>